<feature type="compositionally biased region" description="Acidic residues" evidence="1">
    <location>
        <begin position="362"/>
        <end position="376"/>
    </location>
</feature>
<accession>A0AAN6E2B3</accession>
<evidence type="ECO:0008006" key="4">
    <source>
        <dbReference type="Google" id="ProtNLM"/>
    </source>
</evidence>
<dbReference type="InterPro" id="IPR052741">
    <property type="entry name" value="Mitochondrial_HTD2"/>
</dbReference>
<keyword evidence="3" id="KW-1185">Reference proteome</keyword>
<gene>
    <name evidence="2" type="ORF">EDD36DRAFT_196740</name>
</gene>
<dbReference type="SUPFAM" id="SSF54637">
    <property type="entry name" value="Thioesterase/thiol ester dehydrase-isomerase"/>
    <property type="match status" value="1"/>
</dbReference>
<dbReference type="GO" id="GO:0019171">
    <property type="term" value="F:(3R)-hydroxyacyl-[acyl-carrier-protein] dehydratase activity"/>
    <property type="evidence" value="ECO:0007669"/>
    <property type="project" value="TreeGrafter"/>
</dbReference>
<dbReference type="PANTHER" id="PTHR28152">
    <property type="entry name" value="HYDROXYACYL-THIOESTER DEHYDRATASE TYPE 2, MITOCHONDRIAL"/>
    <property type="match status" value="1"/>
</dbReference>
<protein>
    <recommendedName>
        <fullName evidence="4">MaoC-like domain-containing protein</fullName>
    </recommendedName>
</protein>
<reference evidence="2" key="1">
    <citation type="journal article" date="2022" name="bioRxiv">
        <title>Deciphering the potential niche of two novel black yeast fungi from a biological soil crust based on their genomes, phenotypes, and melanin regulation.</title>
        <authorList>
            <consortium name="DOE Joint Genome Institute"/>
            <person name="Carr E.C."/>
            <person name="Barton Q."/>
            <person name="Grambo S."/>
            <person name="Sullivan M."/>
            <person name="Renfro C.M."/>
            <person name="Kuo A."/>
            <person name="Pangilinan J."/>
            <person name="Lipzen A."/>
            <person name="Keymanesh K."/>
            <person name="Savage E."/>
            <person name="Barry K."/>
            <person name="Grigoriev I.V."/>
            <person name="Riekhof W.R."/>
            <person name="Harris S.S."/>
        </authorList>
    </citation>
    <scope>NUCLEOTIDE SEQUENCE</scope>
    <source>
        <strain evidence="2">JF 03-4F</strain>
    </source>
</reference>
<name>A0AAN6E2B3_9EURO</name>
<dbReference type="Proteomes" id="UP001203852">
    <property type="component" value="Unassembled WGS sequence"/>
</dbReference>
<proteinExistence type="predicted"/>
<dbReference type="PANTHER" id="PTHR28152:SF1">
    <property type="entry name" value="HYDROXYACYL-THIOESTER DEHYDRATASE TYPE 2, MITOCHONDRIAL"/>
    <property type="match status" value="1"/>
</dbReference>
<dbReference type="InterPro" id="IPR029069">
    <property type="entry name" value="HotDog_dom_sf"/>
</dbReference>
<organism evidence="2 3">
    <name type="scientific">Exophiala viscosa</name>
    <dbReference type="NCBI Taxonomy" id="2486360"/>
    <lineage>
        <taxon>Eukaryota</taxon>
        <taxon>Fungi</taxon>
        <taxon>Dikarya</taxon>
        <taxon>Ascomycota</taxon>
        <taxon>Pezizomycotina</taxon>
        <taxon>Eurotiomycetes</taxon>
        <taxon>Chaetothyriomycetidae</taxon>
        <taxon>Chaetothyriales</taxon>
        <taxon>Herpotrichiellaceae</taxon>
        <taxon>Exophiala</taxon>
    </lineage>
</organism>
<evidence type="ECO:0000313" key="2">
    <source>
        <dbReference type="EMBL" id="KAI1615782.1"/>
    </source>
</evidence>
<dbReference type="GO" id="GO:0005739">
    <property type="term" value="C:mitochondrion"/>
    <property type="evidence" value="ECO:0007669"/>
    <property type="project" value="TreeGrafter"/>
</dbReference>
<dbReference type="EMBL" id="MU404352">
    <property type="protein sequence ID" value="KAI1615782.1"/>
    <property type="molecule type" value="Genomic_DNA"/>
</dbReference>
<evidence type="ECO:0000256" key="1">
    <source>
        <dbReference type="SAM" id="MobiDB-lite"/>
    </source>
</evidence>
<evidence type="ECO:0000313" key="3">
    <source>
        <dbReference type="Proteomes" id="UP001203852"/>
    </source>
</evidence>
<comment type="caution">
    <text evidence="2">The sequence shown here is derived from an EMBL/GenBank/DDBJ whole genome shotgun (WGS) entry which is preliminary data.</text>
</comment>
<dbReference type="Gene3D" id="3.10.129.10">
    <property type="entry name" value="Hotdog Thioesterase"/>
    <property type="match status" value="1"/>
</dbReference>
<dbReference type="AlphaFoldDB" id="A0AAN6E2B3"/>
<feature type="region of interest" description="Disordered" evidence="1">
    <location>
        <begin position="351"/>
        <end position="385"/>
    </location>
</feature>
<sequence length="385" mass="44103">MRHSLGHFKPFHRQFWRRWARYSSSKSQSRFATPFDFLKGLSLKPPQGTWDTHNIDGFYQVLSNHLALAPQKGAVHPGFQQVSFTEFLRESDLCADGGDRRYAPGDEWKLRVWAGGFMVFNEAFIHPSRSPLIYTLERVRSVRVVGNPADKDSKVFVTLTKTYHEAENIPGSTNLRPKRGRKPIIKEDKHLCFLRNIPSSLRSLDTLRRIQPPCDPFDAQTMKPTAALLFRFSALTSNDHRIHVNPDFTRQEYGIPNLLVHGPLTAVLMLEVLRKGHGLYTELKPYRLAVTEFSYKNLLPIFVNETITIACKPSEPQYKPSMGATLDRWNVWIQKGEGENVTVVAQGQATLARQEKPPGTVDETEPDWDVGEESLDEEYHRLTQY</sequence>